<name>A0A5C5V8F4_9BACT</name>
<sequence length="129" mass="14659">MLRGFGVYYGNPEFGGVFLAREKQFSVRYAPQAKLDKPLWSNTDLPKLQKPNKANHRCCAALTVEVIRWFGEYETTVIQRLGLAYRQAALTAWDNGKRMCVPADQFAADWIALAKEIADNLDDFSRLVT</sequence>
<evidence type="ECO:0000313" key="1">
    <source>
        <dbReference type="EMBL" id="TWT34119.1"/>
    </source>
</evidence>
<dbReference type="OrthoDB" id="121648at2"/>
<evidence type="ECO:0000313" key="2">
    <source>
        <dbReference type="Proteomes" id="UP000318878"/>
    </source>
</evidence>
<proteinExistence type="predicted"/>
<dbReference type="AlphaFoldDB" id="A0A5C5V8F4"/>
<reference evidence="1 2" key="1">
    <citation type="submission" date="2019-02" db="EMBL/GenBank/DDBJ databases">
        <title>Deep-cultivation of Planctomycetes and their phenomic and genomic characterization uncovers novel biology.</title>
        <authorList>
            <person name="Wiegand S."/>
            <person name="Jogler M."/>
            <person name="Boedeker C."/>
            <person name="Pinto D."/>
            <person name="Vollmers J."/>
            <person name="Rivas-Marin E."/>
            <person name="Kohn T."/>
            <person name="Peeters S.H."/>
            <person name="Heuer A."/>
            <person name="Rast P."/>
            <person name="Oberbeckmann S."/>
            <person name="Bunk B."/>
            <person name="Jeske O."/>
            <person name="Meyerdierks A."/>
            <person name="Storesund J.E."/>
            <person name="Kallscheuer N."/>
            <person name="Luecker S."/>
            <person name="Lage O.M."/>
            <person name="Pohl T."/>
            <person name="Merkel B.J."/>
            <person name="Hornburger P."/>
            <person name="Mueller R.-W."/>
            <person name="Bruemmer F."/>
            <person name="Labrenz M."/>
            <person name="Spormann A.M."/>
            <person name="Op Den Camp H."/>
            <person name="Overmann J."/>
            <person name="Amann R."/>
            <person name="Jetten M.S.M."/>
            <person name="Mascher T."/>
            <person name="Medema M.H."/>
            <person name="Devos D.P."/>
            <person name="Kaster A.-K."/>
            <person name="Ovreas L."/>
            <person name="Rohde M."/>
            <person name="Galperin M.Y."/>
            <person name="Jogler C."/>
        </authorList>
    </citation>
    <scope>NUCLEOTIDE SEQUENCE [LARGE SCALE GENOMIC DNA]</scope>
    <source>
        <strain evidence="1 2">Enr8</strain>
    </source>
</reference>
<comment type="caution">
    <text evidence="1">The sequence shown here is derived from an EMBL/GenBank/DDBJ whole genome shotgun (WGS) entry which is preliminary data.</text>
</comment>
<organism evidence="1 2">
    <name type="scientific">Blastopirellula retiformator</name>
    <dbReference type="NCBI Taxonomy" id="2527970"/>
    <lineage>
        <taxon>Bacteria</taxon>
        <taxon>Pseudomonadati</taxon>
        <taxon>Planctomycetota</taxon>
        <taxon>Planctomycetia</taxon>
        <taxon>Pirellulales</taxon>
        <taxon>Pirellulaceae</taxon>
        <taxon>Blastopirellula</taxon>
    </lineage>
</organism>
<accession>A0A5C5V8F4</accession>
<dbReference type="Proteomes" id="UP000318878">
    <property type="component" value="Unassembled WGS sequence"/>
</dbReference>
<dbReference type="RefSeq" id="WP_146430064.1">
    <property type="nucleotide sequence ID" value="NZ_SJPF01000002.1"/>
</dbReference>
<keyword evidence="2" id="KW-1185">Reference proteome</keyword>
<protein>
    <submittedName>
        <fullName evidence="1">Uncharacterized protein</fullName>
    </submittedName>
</protein>
<gene>
    <name evidence="1" type="ORF">Enr8_15110</name>
</gene>
<dbReference type="EMBL" id="SJPF01000002">
    <property type="protein sequence ID" value="TWT34119.1"/>
    <property type="molecule type" value="Genomic_DNA"/>
</dbReference>